<comment type="subcellular location">
    <subcellularLocation>
        <location evidence="1">Nucleus</location>
    </subcellularLocation>
</comment>
<dbReference type="InterPro" id="IPR045144">
    <property type="entry name" value="TAF4"/>
</dbReference>
<evidence type="ECO:0000313" key="10">
    <source>
        <dbReference type="EMBL" id="KAF6472687.1"/>
    </source>
</evidence>
<dbReference type="PANTHER" id="PTHR15138">
    <property type="entry name" value="TRANSCRIPTION INITIATION FACTOR TFIID SUBUNIT 4"/>
    <property type="match status" value="1"/>
</dbReference>
<comment type="caution">
    <text evidence="10">The sequence shown here is derived from an EMBL/GenBank/DDBJ whole genome shotgun (WGS) entry which is preliminary data.</text>
</comment>
<protein>
    <submittedName>
        <fullName evidence="10">TATA-box binding protein associated factor 4b</fullName>
    </submittedName>
</protein>
<evidence type="ECO:0000256" key="7">
    <source>
        <dbReference type="SAM" id="Coils"/>
    </source>
</evidence>
<dbReference type="GO" id="GO:0003677">
    <property type="term" value="F:DNA binding"/>
    <property type="evidence" value="ECO:0007669"/>
    <property type="project" value="TreeGrafter"/>
</dbReference>
<dbReference type="InterPro" id="IPR007900">
    <property type="entry name" value="TAF4_C"/>
</dbReference>
<dbReference type="GO" id="GO:0046982">
    <property type="term" value="F:protein heterodimerization activity"/>
    <property type="evidence" value="ECO:0007669"/>
    <property type="project" value="InterPro"/>
</dbReference>
<keyword evidence="5" id="KW-0804">Transcription</keyword>
<dbReference type="CDD" id="cd08045">
    <property type="entry name" value="HFD_TAF4"/>
    <property type="match status" value="1"/>
</dbReference>
<reference evidence="10 11" key="1">
    <citation type="journal article" date="2020" name="Nature">
        <title>Six reference-quality genomes reveal evolution of bat adaptations.</title>
        <authorList>
            <person name="Jebb D."/>
            <person name="Huang Z."/>
            <person name="Pippel M."/>
            <person name="Hughes G.M."/>
            <person name="Lavrichenko K."/>
            <person name="Devanna P."/>
            <person name="Winkler S."/>
            <person name="Jermiin L.S."/>
            <person name="Skirmuntt E.C."/>
            <person name="Katzourakis A."/>
            <person name="Burkitt-Gray L."/>
            <person name="Ray D.A."/>
            <person name="Sullivan K.A.M."/>
            <person name="Roscito J.G."/>
            <person name="Kirilenko B.M."/>
            <person name="Davalos L.M."/>
            <person name="Corthals A.P."/>
            <person name="Power M.L."/>
            <person name="Jones G."/>
            <person name="Ransome R.D."/>
            <person name="Dechmann D.K.N."/>
            <person name="Locatelli A.G."/>
            <person name="Puechmaille S.J."/>
            <person name="Fedrigo O."/>
            <person name="Jarvis E.D."/>
            <person name="Hiller M."/>
            <person name="Vernes S.C."/>
            <person name="Myers E.W."/>
            <person name="Teeling E.C."/>
        </authorList>
    </citation>
    <scope>NUCLEOTIDE SEQUENCE [LARGE SCALE GENOMIC DNA]</scope>
    <source>
        <strain evidence="10">MMolMol1</strain>
        <tissue evidence="10">Muscle</tissue>
    </source>
</reference>
<keyword evidence="4" id="KW-0805">Transcription regulation</keyword>
<dbReference type="EMBL" id="JACASF010000006">
    <property type="protein sequence ID" value="KAF6472687.1"/>
    <property type="molecule type" value="Genomic_DNA"/>
</dbReference>
<dbReference type="FunFam" id="1.10.20.10:FF:000015">
    <property type="entry name" value="Transcription initiation factor TFIID subunit 4B"/>
    <property type="match status" value="1"/>
</dbReference>
<keyword evidence="11" id="KW-1185">Reference proteome</keyword>
<evidence type="ECO:0000256" key="4">
    <source>
        <dbReference type="ARBA" id="ARBA00023015"/>
    </source>
</evidence>
<dbReference type="Pfam" id="PF05236">
    <property type="entry name" value="TAF4"/>
    <property type="match status" value="1"/>
</dbReference>
<keyword evidence="7" id="KW-0175">Coiled coil</keyword>
<keyword evidence="3" id="KW-0597">Phosphoprotein</keyword>
<gene>
    <name evidence="10" type="ORF">HJG59_017768</name>
</gene>
<dbReference type="PROSITE" id="PS51119">
    <property type="entry name" value="TAFH"/>
    <property type="match status" value="1"/>
</dbReference>
<dbReference type="Proteomes" id="UP000550707">
    <property type="component" value="Unassembled WGS sequence"/>
</dbReference>
<dbReference type="Gene3D" id="1.10.20.10">
    <property type="entry name" value="Histone, subunit A"/>
    <property type="match status" value="1"/>
</dbReference>
<dbReference type="InterPro" id="IPR003894">
    <property type="entry name" value="TAFH_NHR1"/>
</dbReference>
<dbReference type="SUPFAM" id="SSF158553">
    <property type="entry name" value="TAFH domain-like"/>
    <property type="match status" value="1"/>
</dbReference>
<evidence type="ECO:0000256" key="2">
    <source>
        <dbReference type="ARBA" id="ARBA00006178"/>
    </source>
</evidence>
<feature type="region of interest" description="Disordered" evidence="8">
    <location>
        <begin position="96"/>
        <end position="119"/>
    </location>
</feature>
<dbReference type="GO" id="GO:0006367">
    <property type="term" value="P:transcription initiation at RNA polymerase II promoter"/>
    <property type="evidence" value="ECO:0007669"/>
    <property type="project" value="TreeGrafter"/>
</dbReference>
<dbReference type="GO" id="GO:0016251">
    <property type="term" value="F:RNA polymerase II general transcription initiation factor activity"/>
    <property type="evidence" value="ECO:0007669"/>
    <property type="project" value="TreeGrafter"/>
</dbReference>
<dbReference type="SUPFAM" id="SSF47113">
    <property type="entry name" value="Histone-fold"/>
    <property type="match status" value="1"/>
</dbReference>
<name>A0A7J8HK63_MOLMO</name>
<keyword evidence="6" id="KW-0539">Nucleus</keyword>
<dbReference type="FunFam" id="1.20.120.1110:FF:000002">
    <property type="entry name" value="Transcription initiation factor TFIID subunit 4B"/>
    <property type="match status" value="1"/>
</dbReference>
<evidence type="ECO:0000256" key="6">
    <source>
        <dbReference type="ARBA" id="ARBA00023242"/>
    </source>
</evidence>
<comment type="similarity">
    <text evidence="2">Belongs to the TAF4 family.</text>
</comment>
<feature type="coiled-coil region" evidence="7">
    <location>
        <begin position="595"/>
        <end position="625"/>
    </location>
</feature>
<feature type="domain" description="TAFH" evidence="9">
    <location>
        <begin position="128"/>
        <end position="225"/>
    </location>
</feature>
<evidence type="ECO:0000259" key="9">
    <source>
        <dbReference type="PROSITE" id="PS51119"/>
    </source>
</evidence>
<dbReference type="GO" id="GO:0005669">
    <property type="term" value="C:transcription factor TFIID complex"/>
    <property type="evidence" value="ECO:0007669"/>
    <property type="project" value="InterPro"/>
</dbReference>
<dbReference type="Gene3D" id="1.20.120.1110">
    <property type="entry name" value="TAFH/NHR1 domain"/>
    <property type="match status" value="1"/>
</dbReference>
<sequence length="734" mass="78481">MLVSPQQAVTRAETTSNIISRPAIPTNTQTVKICTMPNSNSQLIKKVAVAPVKQLAQMGTTVVTTVSKPSSVQSVAVPTSVVTVTPVKPLNTVTNLKPSSLGASHTPSNEPSLKAENSATAQTNLSPLENVKKCKNFLEMLIKLACSGSQSPEMGQNVKKLVGQLLDAKIEAEEFTRQLYIELKSSPQPHLVPFLKKSVSALRQLMPNSQSFIQQCVQQTSGEVVIATCTKPVTTSVVTTTVSSVQSEKPVIVSGTTAPRTVSVQSLNSLAGPGGAKTGVVTLHSVGPAAVAGGTTAGTVLLQTPKPLVTSIQNTVTTVSLQPEKPVVSGAGVTLALPSVTFGEASASAICLPSVKPVVTSAGATCDKPVIGTPIQIKLAQPGPILSQPAGIPQAVKFKQLVVQQPSGGIAKQVGTLSHSSALTIQKSGQKMPVNTAVTTHQSPPASILKQITLPGNKVLPLQGSSIQKNKIKENGTTFLRDEDDINDVTLMAGVNLSEENSCILATTSELVGTLVQSCKDEPFLFTGALQKRILDIGKKHDITELNSDAVNLISHATQERLRGLLEKLTTIAQHRMTTYKTSENYILSSDTRSQLKFLEKLDQLEKQRKDLEEREMLLKAAKSRSNKEDPEQLRLKQKAKELQQLELAQIQQRDANLTALAAIGPRKKRPLESGSGNEGLKDNLLASGTSSLTATRQLLCPRITRICLRDLIFCMEQEREMKYSRALYLALLK</sequence>
<dbReference type="AlphaFoldDB" id="A0A7J8HK63"/>
<dbReference type="PANTHER" id="PTHR15138:SF17">
    <property type="entry name" value="TRANSCRIPTION INITIATION FACTOR TFIID SUBUNIT 4B"/>
    <property type="match status" value="1"/>
</dbReference>
<evidence type="ECO:0000256" key="5">
    <source>
        <dbReference type="ARBA" id="ARBA00023163"/>
    </source>
</evidence>
<dbReference type="InterPro" id="IPR009072">
    <property type="entry name" value="Histone-fold"/>
</dbReference>
<dbReference type="InterPro" id="IPR037249">
    <property type="entry name" value="TAFH/NHR1_dom_sf"/>
</dbReference>
<dbReference type="GO" id="GO:0006357">
    <property type="term" value="P:regulation of transcription by RNA polymerase II"/>
    <property type="evidence" value="ECO:0007669"/>
    <property type="project" value="UniProtKB-ARBA"/>
</dbReference>
<evidence type="ECO:0000256" key="1">
    <source>
        <dbReference type="ARBA" id="ARBA00004123"/>
    </source>
</evidence>
<dbReference type="Pfam" id="PF07531">
    <property type="entry name" value="TAFH"/>
    <property type="match status" value="1"/>
</dbReference>
<evidence type="ECO:0000256" key="8">
    <source>
        <dbReference type="SAM" id="MobiDB-lite"/>
    </source>
</evidence>
<organism evidence="10 11">
    <name type="scientific">Molossus molossus</name>
    <name type="common">Pallas' mastiff bat</name>
    <name type="synonym">Vespertilio molossus</name>
    <dbReference type="NCBI Taxonomy" id="27622"/>
    <lineage>
        <taxon>Eukaryota</taxon>
        <taxon>Metazoa</taxon>
        <taxon>Chordata</taxon>
        <taxon>Craniata</taxon>
        <taxon>Vertebrata</taxon>
        <taxon>Euteleostomi</taxon>
        <taxon>Mammalia</taxon>
        <taxon>Eutheria</taxon>
        <taxon>Laurasiatheria</taxon>
        <taxon>Chiroptera</taxon>
        <taxon>Yangochiroptera</taxon>
        <taxon>Molossidae</taxon>
        <taxon>Molossus</taxon>
    </lineage>
</organism>
<evidence type="ECO:0000256" key="3">
    <source>
        <dbReference type="ARBA" id="ARBA00022553"/>
    </source>
</evidence>
<proteinExistence type="inferred from homology"/>
<evidence type="ECO:0000313" key="11">
    <source>
        <dbReference type="Proteomes" id="UP000550707"/>
    </source>
</evidence>
<accession>A0A7J8HK63</accession>
<dbReference type="SMART" id="SM00549">
    <property type="entry name" value="TAFH"/>
    <property type="match status" value="1"/>
</dbReference>